<evidence type="ECO:0000256" key="6">
    <source>
        <dbReference type="ARBA" id="ARBA00022776"/>
    </source>
</evidence>
<evidence type="ECO:0000256" key="2">
    <source>
        <dbReference type="ARBA" id="ARBA00004286"/>
    </source>
</evidence>
<dbReference type="SUPFAM" id="SSF48371">
    <property type="entry name" value="ARM repeat"/>
    <property type="match status" value="1"/>
</dbReference>
<feature type="region of interest" description="Disordered" evidence="11">
    <location>
        <begin position="804"/>
        <end position="829"/>
    </location>
</feature>
<dbReference type="GO" id="GO:0010032">
    <property type="term" value="P:meiotic chromosome condensation"/>
    <property type="evidence" value="ECO:0007669"/>
    <property type="project" value="TreeGrafter"/>
</dbReference>
<dbReference type="PANTHER" id="PTHR14222">
    <property type="entry name" value="CONDENSIN"/>
    <property type="match status" value="1"/>
</dbReference>
<dbReference type="InterPro" id="IPR011989">
    <property type="entry name" value="ARM-like"/>
</dbReference>
<dbReference type="PANTHER" id="PTHR14222:SF2">
    <property type="entry name" value="CONDENSIN COMPLEX SUBUNIT 1"/>
    <property type="match status" value="1"/>
</dbReference>
<protein>
    <recommendedName>
        <fullName evidence="10">Condensin complex subunit 1</fullName>
    </recommendedName>
</protein>
<dbReference type="OrthoDB" id="436262at2759"/>
<dbReference type="InterPro" id="IPR007673">
    <property type="entry name" value="Condensin_cplx_su1"/>
</dbReference>
<dbReference type="AlphaFoldDB" id="A0A167KYX3"/>
<dbReference type="GO" id="GO:0000796">
    <property type="term" value="C:condensin complex"/>
    <property type="evidence" value="ECO:0007669"/>
    <property type="project" value="TreeGrafter"/>
</dbReference>
<proteinExistence type="inferred from homology"/>
<comment type="function">
    <text evidence="10">Regulatory subunit of the condensin complex, a complex required for conversion of interphase chromatin into mitotic-like condense chromosomes. The condensin complex probably introduces positive supercoils into relaxed DNA in the presence of type I topoisomerases and converts nicked DNA into positive knotted forms in the presence of type II topoisomerases.</text>
</comment>
<evidence type="ECO:0000313" key="15">
    <source>
        <dbReference type="Proteomes" id="UP000077315"/>
    </source>
</evidence>
<gene>
    <name evidence="14" type="ORF">PHYBLDRAFT_156181</name>
</gene>
<evidence type="ECO:0000256" key="1">
    <source>
        <dbReference type="ARBA" id="ARBA00004123"/>
    </source>
</evidence>
<dbReference type="InterPro" id="IPR024324">
    <property type="entry name" value="Condensin_cplx_su1_N"/>
</dbReference>
<keyword evidence="6 10" id="KW-0498">Mitosis</keyword>
<keyword evidence="7 10" id="KW-0226">DNA condensation</keyword>
<comment type="subcellular location">
    <subcellularLocation>
        <location evidence="2">Chromosome</location>
    </subcellularLocation>
    <subcellularLocation>
        <location evidence="1">Nucleus</location>
    </subcellularLocation>
</comment>
<keyword evidence="15" id="KW-1185">Reference proteome</keyword>
<name>A0A167KYX3_PHYB8</name>
<dbReference type="VEuPathDB" id="FungiDB:PHYBLDRAFT_156181"/>
<feature type="domain" description="Condensin complex subunit 1 C-terminal" evidence="12">
    <location>
        <begin position="975"/>
        <end position="1138"/>
    </location>
</feature>
<evidence type="ECO:0000256" key="7">
    <source>
        <dbReference type="ARBA" id="ARBA00023067"/>
    </source>
</evidence>
<evidence type="ECO:0000256" key="11">
    <source>
        <dbReference type="SAM" id="MobiDB-lite"/>
    </source>
</evidence>
<dbReference type="GO" id="GO:0005634">
    <property type="term" value="C:nucleus"/>
    <property type="evidence" value="ECO:0007669"/>
    <property type="project" value="UniProtKB-SubCell"/>
</dbReference>
<evidence type="ECO:0000256" key="4">
    <source>
        <dbReference type="ARBA" id="ARBA00022454"/>
    </source>
</evidence>
<dbReference type="InterPro" id="IPR026971">
    <property type="entry name" value="CND1/NCAPD3"/>
</dbReference>
<feature type="domain" description="Condensin complex subunit 1 N-terminal" evidence="13">
    <location>
        <begin position="44"/>
        <end position="187"/>
    </location>
</feature>
<keyword evidence="5 10" id="KW-0132">Cell division</keyword>
<evidence type="ECO:0000256" key="9">
    <source>
        <dbReference type="ARBA" id="ARBA00023306"/>
    </source>
</evidence>
<keyword evidence="4" id="KW-0158">Chromosome</keyword>
<sequence>MNGQFVLHEELLRLQQDAVTNYYIANEVVIHGRSDQELARYLNAFRAEVKATSDGLENNEKETFQEHRRYLELYGFLVHWFLLAAEEKTTNVSTKSKKGKARTDDSGRFDWSTQKQKAFDIVGWMLELKLTKIWTMTPDRNTFISLFTKPAYQIFENPSNAKSNEIKKRVFKVLGMCIKNYNHAFAAQTSIMQNLQYWEHSAEPMAEFLHYLVEQQGYTQLVDEIIREISNKEFKETAAKELKDSPNAKTFAMFLQKLAELLPKTILKNIGVLIHQLDSESYTIRTAIIDILGDLIVNLSQQSEENTANVDQVNGFFDILEERMLDPIVFCRTKVLQTYLKLLDLRTKFPKRRHTLGILALRHLEDKSSSVRKYAIRVLTKLIATHPYSIYGGELDLEDWKQKLKKLKAEIANVESPDMALMEVAVSTVQTEESQPISTDAEDTEMPQAGETNDNAENATEVQVNVDVAVEQTQAETPAQAPKVFVSEEKMQQLILMKTFHTDAIRFIQQIHTAMPTILQLLSSKTKAEVLEAMDFLVVCYNYKVKPAADGIKRMLHLIWTKDTSDEGKGVKMKLLKSYRNIYLEMDANLTRRENINVIARNLIRLTFNTTLAELTSLEQLLTNLMAEDAVPDDVIERLWSVYGFVKGHIPKAQRRGAIIILGMLAKAKTEIVTEKVDLLLRIGLGPLGKDDLALSKYTCIALQRLAGTRTEKGRGVHEGVRFPMNHAIFARLRDVVESSNHSMEWFSVTEQAINTIYLLGEHPDILCAEMIRTKTISVFDDNQGTSDTQKPFEEEILGDLMDTDYDMSSTQPTATSTTGTGTTQSVHNPDQKSAFELSQLFFIVGHVALKQIVHLEIVEAAWKRKKTLKDVEEGKKHTSTEEELEQVNGTAEDDIGDAITHIREREILFGSNSLLARFGPMITEVCARNKIYTDRTLQITATLALAKFMCVSSDFCEKNLQLLFTILEKSKDPTIRSNIAIALGDMAVCFNTLIDENISFLYNRLGDEDGLVKKNAVMVLTHLILNGMVKVRGQISEMAKCLEDSDQRIADLAKLFFTELATKDNAIYNNLPDIISNLTNSEPKVEEETFHKIMKFIFSFEFTEKEKQAENVIDKLCQRFLNTNDKRVWRDIAFCLSLMPFKSDRSFRKLLEGIPAYQDKLQEEAVHRSFLEIVAKVNQRRPI</sequence>
<dbReference type="GO" id="GO:0000779">
    <property type="term" value="C:condensed chromosome, centromeric region"/>
    <property type="evidence" value="ECO:0007669"/>
    <property type="project" value="TreeGrafter"/>
</dbReference>
<evidence type="ECO:0000259" key="13">
    <source>
        <dbReference type="Pfam" id="PF12922"/>
    </source>
</evidence>
<keyword evidence="8" id="KW-0539">Nucleus</keyword>
<organism evidence="14 15">
    <name type="scientific">Phycomyces blakesleeanus (strain ATCC 8743b / DSM 1359 / FGSC 10004 / NBRC 33097 / NRRL 1555)</name>
    <dbReference type="NCBI Taxonomy" id="763407"/>
    <lineage>
        <taxon>Eukaryota</taxon>
        <taxon>Fungi</taxon>
        <taxon>Fungi incertae sedis</taxon>
        <taxon>Mucoromycota</taxon>
        <taxon>Mucoromycotina</taxon>
        <taxon>Mucoromycetes</taxon>
        <taxon>Mucorales</taxon>
        <taxon>Phycomycetaceae</taxon>
        <taxon>Phycomyces</taxon>
    </lineage>
</organism>
<evidence type="ECO:0000313" key="14">
    <source>
        <dbReference type="EMBL" id="OAD69196.1"/>
    </source>
</evidence>
<dbReference type="InterPro" id="IPR016024">
    <property type="entry name" value="ARM-type_fold"/>
</dbReference>
<reference evidence="15" key="1">
    <citation type="submission" date="2015-06" db="EMBL/GenBank/DDBJ databases">
        <title>Expansion of signal transduction pathways in fungi by whole-genome duplication.</title>
        <authorList>
            <consortium name="DOE Joint Genome Institute"/>
            <person name="Corrochano L.M."/>
            <person name="Kuo A."/>
            <person name="Marcet-Houben M."/>
            <person name="Polaino S."/>
            <person name="Salamov A."/>
            <person name="Villalobos J.M."/>
            <person name="Alvarez M.I."/>
            <person name="Avalos J."/>
            <person name="Benito E.P."/>
            <person name="Benoit I."/>
            <person name="Burger G."/>
            <person name="Camino L.P."/>
            <person name="Canovas D."/>
            <person name="Cerda-Olmedo E."/>
            <person name="Cheng J.-F."/>
            <person name="Dominguez A."/>
            <person name="Elias M."/>
            <person name="Eslava A.P."/>
            <person name="Glaser F."/>
            <person name="Grimwood J."/>
            <person name="Gutierrez G."/>
            <person name="Heitman J."/>
            <person name="Henrissat B."/>
            <person name="Iturriaga E.A."/>
            <person name="Lang B.F."/>
            <person name="Lavin J.L."/>
            <person name="Lee S."/>
            <person name="Li W."/>
            <person name="Lindquist E."/>
            <person name="Lopez-Garcia S."/>
            <person name="Luque E.M."/>
            <person name="Marcos A.T."/>
            <person name="Martin J."/>
            <person name="McCluskey K."/>
            <person name="Medina H.R."/>
            <person name="Miralles-Duran A."/>
            <person name="Miyazaki A."/>
            <person name="Munoz-Torres E."/>
            <person name="Oguiza J.A."/>
            <person name="Ohm R."/>
            <person name="Olmedo M."/>
            <person name="Orejas M."/>
            <person name="Ortiz-Castellanos L."/>
            <person name="Pisabarro A.G."/>
            <person name="Rodriguez-Romero J."/>
            <person name="Ruiz-Herrera J."/>
            <person name="Ruiz-Vazquez R."/>
            <person name="Sanz C."/>
            <person name="Schackwitz W."/>
            <person name="Schmutz J."/>
            <person name="Shahriari M."/>
            <person name="Shelest E."/>
            <person name="Silva-Franco F."/>
            <person name="Soanes D."/>
            <person name="Syed K."/>
            <person name="Tagua V.G."/>
            <person name="Talbot N.J."/>
            <person name="Thon M."/>
            <person name="De vries R.P."/>
            <person name="Wiebenga A."/>
            <person name="Yadav J.S."/>
            <person name="Braun E.L."/>
            <person name="Baker S."/>
            <person name="Garre V."/>
            <person name="Horwitz B."/>
            <person name="Torres-Martinez S."/>
            <person name="Idnurm A."/>
            <person name="Herrera-Estrella A."/>
            <person name="Gabaldon T."/>
            <person name="Grigoriev I.V."/>
        </authorList>
    </citation>
    <scope>NUCLEOTIDE SEQUENCE [LARGE SCALE GENOMIC DNA]</scope>
    <source>
        <strain evidence="15">NRRL 1555(-)</strain>
    </source>
</reference>
<dbReference type="Pfam" id="PF12922">
    <property type="entry name" value="Cnd1_N"/>
    <property type="match status" value="1"/>
</dbReference>
<dbReference type="GO" id="GO:0007076">
    <property type="term" value="P:mitotic chromosome condensation"/>
    <property type="evidence" value="ECO:0007669"/>
    <property type="project" value="InterPro"/>
</dbReference>
<dbReference type="FunCoup" id="A0A167KYX3">
    <property type="interactions" value="304"/>
</dbReference>
<keyword evidence="9 10" id="KW-0131">Cell cycle</keyword>
<dbReference type="Proteomes" id="UP000077315">
    <property type="component" value="Unassembled WGS sequence"/>
</dbReference>
<dbReference type="STRING" id="763407.A0A167KYX3"/>
<dbReference type="Pfam" id="PF12717">
    <property type="entry name" value="Cnd1"/>
    <property type="match status" value="1"/>
</dbReference>
<dbReference type="GO" id="GO:0051301">
    <property type="term" value="P:cell division"/>
    <property type="evidence" value="ECO:0007669"/>
    <property type="project" value="UniProtKB-KW"/>
</dbReference>
<dbReference type="GO" id="GO:0042393">
    <property type="term" value="F:histone binding"/>
    <property type="evidence" value="ECO:0007669"/>
    <property type="project" value="TreeGrafter"/>
</dbReference>
<evidence type="ECO:0000256" key="5">
    <source>
        <dbReference type="ARBA" id="ARBA00022618"/>
    </source>
</evidence>
<feature type="compositionally biased region" description="Low complexity" evidence="11">
    <location>
        <begin position="809"/>
        <end position="826"/>
    </location>
</feature>
<dbReference type="PIRSF" id="PIRSF017127">
    <property type="entry name" value="Condensin_D2"/>
    <property type="match status" value="1"/>
</dbReference>
<dbReference type="InParanoid" id="A0A167KYX3"/>
<evidence type="ECO:0000256" key="10">
    <source>
        <dbReference type="PIRNR" id="PIRNR017127"/>
    </source>
</evidence>
<feature type="region of interest" description="Disordered" evidence="11">
    <location>
        <begin position="430"/>
        <end position="457"/>
    </location>
</feature>
<evidence type="ECO:0000256" key="3">
    <source>
        <dbReference type="ARBA" id="ARBA00009606"/>
    </source>
</evidence>
<dbReference type="InterPro" id="IPR032682">
    <property type="entry name" value="Cnd1_C"/>
</dbReference>
<dbReference type="Gene3D" id="1.25.10.10">
    <property type="entry name" value="Leucine-rich Repeat Variant"/>
    <property type="match status" value="2"/>
</dbReference>
<dbReference type="RefSeq" id="XP_018287236.1">
    <property type="nucleotide sequence ID" value="XM_018433472.1"/>
</dbReference>
<evidence type="ECO:0000259" key="12">
    <source>
        <dbReference type="Pfam" id="PF12717"/>
    </source>
</evidence>
<dbReference type="EMBL" id="KV440992">
    <property type="protein sequence ID" value="OAD69196.1"/>
    <property type="molecule type" value="Genomic_DNA"/>
</dbReference>
<comment type="similarity">
    <text evidence="3 10">Belongs to the CND1 (condensin subunit 1) family.</text>
</comment>
<dbReference type="GeneID" id="28994378"/>
<evidence type="ECO:0000256" key="8">
    <source>
        <dbReference type="ARBA" id="ARBA00023242"/>
    </source>
</evidence>
<accession>A0A167KYX3</accession>